<feature type="domain" description="HTH tetR-type" evidence="8">
    <location>
        <begin position="99"/>
        <end position="159"/>
    </location>
</feature>
<comment type="caution">
    <text evidence="9">The sequence shown here is derived from an EMBL/GenBank/DDBJ whole genome shotgun (WGS) entry which is preliminary data.</text>
</comment>
<protein>
    <submittedName>
        <fullName evidence="9">AcrR family transcriptional regulator</fullName>
    </submittedName>
</protein>
<evidence type="ECO:0000256" key="6">
    <source>
        <dbReference type="SAM" id="MobiDB-lite"/>
    </source>
</evidence>
<dbReference type="InterPro" id="IPR039538">
    <property type="entry name" value="BetI_C"/>
</dbReference>
<dbReference type="SUPFAM" id="SSF47413">
    <property type="entry name" value="lambda repressor-like DNA-binding domains"/>
    <property type="match status" value="1"/>
</dbReference>
<gene>
    <name evidence="9" type="ORF">JOF46_002889</name>
</gene>
<name>A0ABS4WFI9_9MICC</name>
<feature type="domain" description="HTH cro/C1-type" evidence="7">
    <location>
        <begin position="23"/>
        <end position="69"/>
    </location>
</feature>
<evidence type="ECO:0000259" key="8">
    <source>
        <dbReference type="PROSITE" id="PS50977"/>
    </source>
</evidence>
<evidence type="ECO:0000259" key="7">
    <source>
        <dbReference type="PROSITE" id="PS50943"/>
    </source>
</evidence>
<accession>A0ABS4WFI9</accession>
<dbReference type="InterPro" id="IPR036271">
    <property type="entry name" value="Tet_transcr_reg_TetR-rel_C_sf"/>
</dbReference>
<dbReference type="RefSeq" id="WP_209908176.1">
    <property type="nucleotide sequence ID" value="NZ_BAAAMI010000008.1"/>
</dbReference>
<dbReference type="PROSITE" id="PS50943">
    <property type="entry name" value="HTH_CROC1"/>
    <property type="match status" value="1"/>
</dbReference>
<evidence type="ECO:0000256" key="4">
    <source>
        <dbReference type="ARBA" id="ARBA00023163"/>
    </source>
</evidence>
<sequence>MHEPVKSPSAIADRTREAIRNTGLPQREISKLTGFEESKLSKSLRGTRKFTSEEIVALATVTGVTANWLITGSDSAPAPSAAPSPGILPTRHREDEKHAQRRRSIIKRAWWLFAQQGFAAVRMADIAKDVGISTPTVHYYFPTKQALFAETLHYSVKLAYDRQVAELQPISDPVSQLKRLIELQLPLGLEGRAEWSIWMQTWTKLAVNEEGLDTHSGGYRRWVTTVREIISGGQTTGHFVDHDPSILTAELTAMFDGMGIQVLTGQLTSSQMFANICGYIDRNIIKKQGATP</sequence>
<keyword evidence="2" id="KW-0805">Transcription regulation</keyword>
<dbReference type="InterPro" id="IPR050109">
    <property type="entry name" value="HTH-type_TetR-like_transc_reg"/>
</dbReference>
<dbReference type="Gene3D" id="1.10.357.10">
    <property type="entry name" value="Tetracycline Repressor, domain 2"/>
    <property type="match status" value="1"/>
</dbReference>
<evidence type="ECO:0000313" key="10">
    <source>
        <dbReference type="Proteomes" id="UP000766570"/>
    </source>
</evidence>
<dbReference type="InterPro" id="IPR009057">
    <property type="entry name" value="Homeodomain-like_sf"/>
</dbReference>
<dbReference type="Pfam" id="PF00440">
    <property type="entry name" value="TetR_N"/>
    <property type="match status" value="1"/>
</dbReference>
<organism evidence="9 10">
    <name type="scientific">Paeniglutamicibacter psychrophenolicus</name>
    <dbReference type="NCBI Taxonomy" id="257454"/>
    <lineage>
        <taxon>Bacteria</taxon>
        <taxon>Bacillati</taxon>
        <taxon>Actinomycetota</taxon>
        <taxon>Actinomycetes</taxon>
        <taxon>Micrococcales</taxon>
        <taxon>Micrococcaceae</taxon>
        <taxon>Paeniglutamicibacter</taxon>
    </lineage>
</organism>
<evidence type="ECO:0000256" key="3">
    <source>
        <dbReference type="ARBA" id="ARBA00023125"/>
    </source>
</evidence>
<dbReference type="InterPro" id="IPR001647">
    <property type="entry name" value="HTH_TetR"/>
</dbReference>
<dbReference type="CDD" id="cd00093">
    <property type="entry name" value="HTH_XRE"/>
    <property type="match status" value="1"/>
</dbReference>
<feature type="region of interest" description="Disordered" evidence="6">
    <location>
        <begin position="74"/>
        <end position="99"/>
    </location>
</feature>
<keyword evidence="4" id="KW-0804">Transcription</keyword>
<reference evidence="9 10" key="1">
    <citation type="submission" date="2021-03" db="EMBL/GenBank/DDBJ databases">
        <title>Sequencing the genomes of 1000 actinobacteria strains.</title>
        <authorList>
            <person name="Klenk H.-P."/>
        </authorList>
    </citation>
    <scope>NUCLEOTIDE SEQUENCE [LARGE SCALE GENOMIC DNA]</scope>
    <source>
        <strain evidence="9 10">DSM 15454</strain>
    </source>
</reference>
<keyword evidence="1" id="KW-0678">Repressor</keyword>
<dbReference type="PRINTS" id="PR00455">
    <property type="entry name" value="HTHTETR"/>
</dbReference>
<dbReference type="Pfam" id="PF13977">
    <property type="entry name" value="TetR_C_6"/>
    <property type="match status" value="1"/>
</dbReference>
<evidence type="ECO:0000256" key="1">
    <source>
        <dbReference type="ARBA" id="ARBA00022491"/>
    </source>
</evidence>
<evidence type="ECO:0000256" key="5">
    <source>
        <dbReference type="PROSITE-ProRule" id="PRU00335"/>
    </source>
</evidence>
<dbReference type="InterPro" id="IPR001387">
    <property type="entry name" value="Cro/C1-type_HTH"/>
</dbReference>
<dbReference type="InterPro" id="IPR010982">
    <property type="entry name" value="Lambda_DNA-bd_dom_sf"/>
</dbReference>
<evidence type="ECO:0000256" key="2">
    <source>
        <dbReference type="ARBA" id="ARBA00023015"/>
    </source>
</evidence>
<dbReference type="Proteomes" id="UP000766570">
    <property type="component" value="Unassembled WGS sequence"/>
</dbReference>
<feature type="region of interest" description="Disordered" evidence="6">
    <location>
        <begin position="1"/>
        <end position="22"/>
    </location>
</feature>
<evidence type="ECO:0000313" key="9">
    <source>
        <dbReference type="EMBL" id="MBP2374977.1"/>
    </source>
</evidence>
<dbReference type="PANTHER" id="PTHR30055:SF234">
    <property type="entry name" value="HTH-TYPE TRANSCRIPTIONAL REGULATOR BETI"/>
    <property type="match status" value="1"/>
</dbReference>
<keyword evidence="10" id="KW-1185">Reference proteome</keyword>
<keyword evidence="3 5" id="KW-0238">DNA-binding</keyword>
<feature type="DNA-binding region" description="H-T-H motif" evidence="5">
    <location>
        <begin position="122"/>
        <end position="141"/>
    </location>
</feature>
<dbReference type="Gene3D" id="1.10.260.40">
    <property type="entry name" value="lambda repressor-like DNA-binding domains"/>
    <property type="match status" value="1"/>
</dbReference>
<feature type="compositionally biased region" description="Low complexity" evidence="6">
    <location>
        <begin position="74"/>
        <end position="85"/>
    </location>
</feature>
<dbReference type="PROSITE" id="PS50977">
    <property type="entry name" value="HTH_TETR_2"/>
    <property type="match status" value="1"/>
</dbReference>
<proteinExistence type="predicted"/>
<dbReference type="SUPFAM" id="SSF48498">
    <property type="entry name" value="Tetracyclin repressor-like, C-terminal domain"/>
    <property type="match status" value="1"/>
</dbReference>
<dbReference type="SUPFAM" id="SSF46689">
    <property type="entry name" value="Homeodomain-like"/>
    <property type="match status" value="1"/>
</dbReference>
<dbReference type="EMBL" id="JAGIOE010000001">
    <property type="protein sequence ID" value="MBP2374977.1"/>
    <property type="molecule type" value="Genomic_DNA"/>
</dbReference>
<dbReference type="PANTHER" id="PTHR30055">
    <property type="entry name" value="HTH-TYPE TRANSCRIPTIONAL REGULATOR RUTR"/>
    <property type="match status" value="1"/>
</dbReference>